<accession>A0ABT6SYE4</accession>
<name>A0ABT6SYE4_9ACTN</name>
<dbReference type="PROSITE" id="PS51918">
    <property type="entry name" value="RADICAL_SAM"/>
    <property type="match status" value="1"/>
</dbReference>
<comment type="caution">
    <text evidence="6">The sequence shown here is derived from an EMBL/GenBank/DDBJ whole genome shotgun (WGS) entry which is preliminary data.</text>
</comment>
<dbReference type="Proteomes" id="UP001237105">
    <property type="component" value="Unassembled WGS sequence"/>
</dbReference>
<organism evidence="6 7">
    <name type="scientific">Streptomyces luteolus</name>
    <dbReference type="NCBI Taxonomy" id="3043615"/>
    <lineage>
        <taxon>Bacteria</taxon>
        <taxon>Bacillati</taxon>
        <taxon>Actinomycetota</taxon>
        <taxon>Actinomycetes</taxon>
        <taxon>Kitasatosporales</taxon>
        <taxon>Streptomycetaceae</taxon>
        <taxon>Streptomyces</taxon>
    </lineage>
</organism>
<evidence type="ECO:0000313" key="6">
    <source>
        <dbReference type="EMBL" id="MDI3420395.1"/>
    </source>
</evidence>
<dbReference type="CDD" id="cd01335">
    <property type="entry name" value="Radical_SAM"/>
    <property type="match status" value="1"/>
</dbReference>
<evidence type="ECO:0000256" key="2">
    <source>
        <dbReference type="ARBA" id="ARBA00022723"/>
    </source>
</evidence>
<keyword evidence="7" id="KW-1185">Reference proteome</keyword>
<reference evidence="6 7" key="1">
    <citation type="submission" date="2023-05" db="EMBL/GenBank/DDBJ databases">
        <title>Draft genome sequence of Streptomyces sp. B-S-A12 isolated from a cave soil in Thailand.</title>
        <authorList>
            <person name="Chamroensaksri N."/>
            <person name="Muangham S."/>
        </authorList>
    </citation>
    <scope>NUCLEOTIDE SEQUENCE [LARGE SCALE GENOMIC DNA]</scope>
    <source>
        <strain evidence="6 7">B-S-A12</strain>
    </source>
</reference>
<protein>
    <submittedName>
        <fullName evidence="6">Radical SAM protein</fullName>
    </submittedName>
</protein>
<keyword evidence="2" id="KW-0479">Metal-binding</keyword>
<dbReference type="Gene3D" id="3.20.20.70">
    <property type="entry name" value="Aldolase class I"/>
    <property type="match status" value="1"/>
</dbReference>
<evidence type="ECO:0000313" key="7">
    <source>
        <dbReference type="Proteomes" id="UP001237105"/>
    </source>
</evidence>
<keyword evidence="4" id="KW-0411">Iron-sulfur</keyword>
<dbReference type="InterPro" id="IPR058240">
    <property type="entry name" value="rSAM_sf"/>
</dbReference>
<proteinExistence type="predicted"/>
<sequence length="385" mass="42781">MTTSTEEFERLASVPGAVIMQPTTLCQPLDCRYCYLPFRHEKHLMPVEVAQAVAQSVNEWAREDPRFEIVWHGGEPLSVGRLHLTKLMAPFGRVKHTVQTNAVLIDDAWCEFFLQHDMGVGVSIDGPPDMNRSRVTRVGHPAHRVILRGIERLKAHSIPFSAIAVVTDPDPARAAEFYDFFADLGCHSLGVNVEEQEGANTTTRTPDPARATEFWAALTAAWRARPVIQLREVARVLDFARAVLQGQASGRPASAAWDPLPTIAYDGGVVLLSPELAGFTDPRFGDFTTGNVLHHSLAGLLSEAEQRTSWLPEFWRGVDACRRTCPYFAFCGGGHAANRYFEHAGRMDGTRTSYCTTAKIALLEGVTRHVRDDEPHTDHRPRHGR</sequence>
<evidence type="ECO:0000256" key="3">
    <source>
        <dbReference type="ARBA" id="ARBA00023004"/>
    </source>
</evidence>
<dbReference type="SUPFAM" id="SSF102114">
    <property type="entry name" value="Radical SAM enzymes"/>
    <property type="match status" value="1"/>
</dbReference>
<gene>
    <name evidence="6" type="ORF">QIT00_17830</name>
</gene>
<dbReference type="InterPro" id="IPR023867">
    <property type="entry name" value="Sulphatase_maturase_rSAM"/>
</dbReference>
<evidence type="ECO:0000256" key="4">
    <source>
        <dbReference type="ARBA" id="ARBA00023014"/>
    </source>
</evidence>
<dbReference type="Pfam" id="PF04055">
    <property type="entry name" value="Radical_SAM"/>
    <property type="match status" value="1"/>
</dbReference>
<dbReference type="PANTHER" id="PTHR43273">
    <property type="entry name" value="ANAEROBIC SULFATASE-MATURATING ENZYME HOMOLOG ASLB-RELATED"/>
    <property type="match status" value="1"/>
</dbReference>
<dbReference type="RefSeq" id="WP_282536275.1">
    <property type="nucleotide sequence ID" value="NZ_JASCIS010000016.1"/>
</dbReference>
<dbReference type="SFLD" id="SFLDG01072">
    <property type="entry name" value="dehydrogenase_like"/>
    <property type="match status" value="1"/>
</dbReference>
<dbReference type="EMBL" id="JASCIS010000016">
    <property type="protein sequence ID" value="MDI3420395.1"/>
    <property type="molecule type" value="Genomic_DNA"/>
</dbReference>
<feature type="domain" description="Radical SAM core" evidence="5">
    <location>
        <begin position="12"/>
        <end position="224"/>
    </location>
</feature>
<evidence type="ECO:0000256" key="1">
    <source>
        <dbReference type="ARBA" id="ARBA00022691"/>
    </source>
</evidence>
<keyword evidence="3" id="KW-0408">Iron</keyword>
<dbReference type="PANTHER" id="PTHR43273:SF8">
    <property type="entry name" value="RADICAL SAM DOMAIN PROTEIN"/>
    <property type="match status" value="1"/>
</dbReference>
<evidence type="ECO:0000259" key="5">
    <source>
        <dbReference type="PROSITE" id="PS51918"/>
    </source>
</evidence>
<dbReference type="SFLD" id="SFLDS00029">
    <property type="entry name" value="Radical_SAM"/>
    <property type="match status" value="1"/>
</dbReference>
<dbReference type="SFLD" id="SFLDG01386">
    <property type="entry name" value="main_SPASM_domain-containing"/>
    <property type="match status" value="1"/>
</dbReference>
<keyword evidence="1" id="KW-0949">S-adenosyl-L-methionine</keyword>
<dbReference type="InterPro" id="IPR007197">
    <property type="entry name" value="rSAM"/>
</dbReference>
<dbReference type="NCBIfam" id="NF041718">
    <property type="entry name" value="rSAM_phane_AMC"/>
    <property type="match status" value="1"/>
</dbReference>
<dbReference type="SFLD" id="SFLDG01067">
    <property type="entry name" value="SPASM/twitch_domain_containing"/>
    <property type="match status" value="1"/>
</dbReference>
<dbReference type="InterPro" id="IPR013785">
    <property type="entry name" value="Aldolase_TIM"/>
</dbReference>